<dbReference type="OrthoDB" id="365981at2759"/>
<dbReference type="STRING" id="9009.A0A226MU39"/>
<accession>A0A226MU39</accession>
<dbReference type="SUPFAM" id="SSF52540">
    <property type="entry name" value="P-loop containing nucleoside triphosphate hydrolases"/>
    <property type="match status" value="1"/>
</dbReference>
<name>A0A226MU39_CALSU</name>
<evidence type="ECO:0000256" key="3">
    <source>
        <dbReference type="ARBA" id="ARBA00022705"/>
    </source>
</evidence>
<dbReference type="PANTHER" id="PTHR12705">
    <property type="entry name" value="ORIGIN RECOGNITION COMPLEX SUBUNIT 5"/>
    <property type="match status" value="1"/>
</dbReference>
<evidence type="ECO:0000256" key="9">
    <source>
        <dbReference type="ARBA" id="ARBA00069657"/>
    </source>
</evidence>
<dbReference type="EMBL" id="MCFN01000441">
    <property type="protein sequence ID" value="OXB58843.1"/>
    <property type="molecule type" value="Genomic_DNA"/>
</dbReference>
<comment type="subcellular location">
    <subcellularLocation>
        <location evidence="1">Nucleus</location>
    </subcellularLocation>
</comment>
<dbReference type="InterPro" id="IPR020796">
    <property type="entry name" value="ORC5"/>
</dbReference>
<keyword evidence="10" id="KW-0812">Transmembrane</keyword>
<feature type="transmembrane region" description="Helical" evidence="10">
    <location>
        <begin position="149"/>
        <end position="170"/>
    </location>
</feature>
<keyword evidence="6" id="KW-0539">Nucleus</keyword>
<gene>
    <name evidence="13" type="ORF">ASZ78_006461</name>
</gene>
<comment type="similarity">
    <text evidence="2">Belongs to the ORC5 family.</text>
</comment>
<dbReference type="InterPro" id="IPR047088">
    <property type="entry name" value="ORC5_C"/>
</dbReference>
<evidence type="ECO:0000256" key="10">
    <source>
        <dbReference type="SAM" id="Phobius"/>
    </source>
</evidence>
<evidence type="ECO:0000256" key="1">
    <source>
        <dbReference type="ARBA" id="ARBA00004123"/>
    </source>
</evidence>
<dbReference type="Proteomes" id="UP000198323">
    <property type="component" value="Unassembled WGS sequence"/>
</dbReference>
<proteinExistence type="inferred from homology"/>
<evidence type="ECO:0000256" key="2">
    <source>
        <dbReference type="ARBA" id="ARBA00006269"/>
    </source>
</evidence>
<keyword evidence="10" id="KW-0472">Membrane</keyword>
<dbReference type="InterPro" id="IPR027417">
    <property type="entry name" value="P-loop_NTPase"/>
</dbReference>
<keyword evidence="3" id="KW-0235">DNA replication</keyword>
<dbReference type="Pfam" id="PF13191">
    <property type="entry name" value="AAA_16"/>
    <property type="match status" value="1"/>
</dbReference>
<keyword evidence="14" id="KW-1185">Reference proteome</keyword>
<dbReference type="FunFam" id="3.40.50.300:FF:000673">
    <property type="entry name" value="Origin recognition complex subunit 5"/>
    <property type="match status" value="1"/>
</dbReference>
<sequence length="412" mass="46466">MVELPRGAGGWGARDIKMPNLEHPAYPPATLLHLENLVPCRESQVSTLLSVFGERQHLSFPSIFIYGHTSSGKTYVMKTLLNTLQLPHVFVNCVEYFTSRLLLEEILIQLQNCSSEGKQTSHVPCDTFNDFVRLFKQAIVSQNLQDQTLYVVSNLILVLMFCFGYVDIIVNNLLHSIFLNTASQWSEEKSLFWVGAAKERDTRKLWKNIEPHLKKAIQTVYLREISSSQWERLQSEEGEPGQIKGLSAHAHVELPYYSKFLLIAAYLASYNPVRTDKRFFLKTSNHLLGPKPFPLDRLLAILYSIVDNRVAPTANIFSQPNIVTSGFKMNSGLVTYLFGMAFLRYQITSLVTLQLLSVVGNNDQLDGPRYKCTVSLDFIRAIARGGGRVAAESPLDFFLRQSNLTALSADVP</sequence>
<dbReference type="AlphaFoldDB" id="A0A226MU39"/>
<comment type="subunit">
    <text evidence="7">Component of ORC, a complex composed of at least 6 subunits: ORC1, ORC2, ORC3, ORC4, ORC5 and ORC6. ORC is regulated in a cell-cycle dependent manner. It is sequentially assembled at the exit from anaphase of mitosis and disassembled as cells enter S phase.</text>
</comment>
<evidence type="ECO:0000256" key="4">
    <source>
        <dbReference type="ARBA" id="ARBA00022741"/>
    </source>
</evidence>
<comment type="function">
    <text evidence="8">Component of the origin recognition complex (ORC) that binds origins of replication. DNA-binding is ATP-dependent. The specific DNA sequences that define origins of replication have not been identified yet. ORC is required to assemble the pre-replication complex necessary to initiate DNA replication.</text>
</comment>
<evidence type="ECO:0000256" key="8">
    <source>
        <dbReference type="ARBA" id="ARBA00057448"/>
    </source>
</evidence>
<dbReference type="GO" id="GO:0006270">
    <property type="term" value="P:DNA replication initiation"/>
    <property type="evidence" value="ECO:0007669"/>
    <property type="project" value="TreeGrafter"/>
</dbReference>
<dbReference type="GO" id="GO:0005524">
    <property type="term" value="F:ATP binding"/>
    <property type="evidence" value="ECO:0007669"/>
    <property type="project" value="UniProtKB-KW"/>
</dbReference>
<evidence type="ECO:0000313" key="14">
    <source>
        <dbReference type="Proteomes" id="UP000198323"/>
    </source>
</evidence>
<dbReference type="PANTHER" id="PTHR12705:SF0">
    <property type="entry name" value="ORIGIN RECOGNITION COMPLEX SUBUNIT 5"/>
    <property type="match status" value="1"/>
</dbReference>
<keyword evidence="4" id="KW-0547">Nucleotide-binding</keyword>
<evidence type="ECO:0000256" key="6">
    <source>
        <dbReference type="ARBA" id="ARBA00023242"/>
    </source>
</evidence>
<evidence type="ECO:0000256" key="7">
    <source>
        <dbReference type="ARBA" id="ARBA00026084"/>
    </source>
</evidence>
<keyword evidence="5" id="KW-0067">ATP-binding</keyword>
<dbReference type="GO" id="GO:0003688">
    <property type="term" value="F:DNA replication origin binding"/>
    <property type="evidence" value="ECO:0007669"/>
    <property type="project" value="TreeGrafter"/>
</dbReference>
<dbReference type="Pfam" id="PF14630">
    <property type="entry name" value="ORC5_C"/>
    <property type="match status" value="1"/>
</dbReference>
<reference evidence="13 14" key="1">
    <citation type="submission" date="2016-07" db="EMBL/GenBank/DDBJ databases">
        <title>Disparate Historic Effective Population Sizes Predicted by Modern Levels of Genome Diversity for the Scaled Quail (Callipepla squamata) and the Northern Bobwhite (Colinus virginianus): Inferences from First and Second Generation Draft Genome Assemblies for Sympatric New World Quail.</title>
        <authorList>
            <person name="Oldeschulte D.L."/>
            <person name="Halley Y.A."/>
            <person name="Bhattarai E.K."/>
            <person name="Brashear W.A."/>
            <person name="Hill J."/>
            <person name="Metz R.P."/>
            <person name="Johnson C.D."/>
            <person name="Rollins D."/>
            <person name="Peterson M.J."/>
            <person name="Bickhart D.M."/>
            <person name="Decker J.E."/>
            <person name="Seabury C.M."/>
        </authorList>
    </citation>
    <scope>NUCLEOTIDE SEQUENCE [LARGE SCALE GENOMIC DNA]</scope>
    <source>
        <strain evidence="13 14">Texas</strain>
        <tissue evidence="13">Leg muscle</tissue>
    </source>
</reference>
<evidence type="ECO:0000256" key="5">
    <source>
        <dbReference type="ARBA" id="ARBA00022840"/>
    </source>
</evidence>
<evidence type="ECO:0000259" key="11">
    <source>
        <dbReference type="Pfam" id="PF13191"/>
    </source>
</evidence>
<dbReference type="InterPro" id="IPR041664">
    <property type="entry name" value="AAA_16"/>
</dbReference>
<keyword evidence="10" id="KW-1133">Transmembrane helix</keyword>
<comment type="caution">
    <text evidence="13">The sequence shown here is derived from an EMBL/GenBank/DDBJ whole genome shotgun (WGS) entry which is preliminary data.</text>
</comment>
<feature type="domain" description="Origin recognition complex subunit 5 C-terminal" evidence="12">
    <location>
        <begin position="282"/>
        <end position="385"/>
    </location>
</feature>
<dbReference type="GO" id="GO:0005664">
    <property type="term" value="C:nuclear origin of replication recognition complex"/>
    <property type="evidence" value="ECO:0007669"/>
    <property type="project" value="TreeGrafter"/>
</dbReference>
<organism evidence="13 14">
    <name type="scientific">Callipepla squamata</name>
    <name type="common">Scaled quail</name>
    <dbReference type="NCBI Taxonomy" id="9009"/>
    <lineage>
        <taxon>Eukaryota</taxon>
        <taxon>Metazoa</taxon>
        <taxon>Chordata</taxon>
        <taxon>Craniata</taxon>
        <taxon>Vertebrata</taxon>
        <taxon>Euteleostomi</taxon>
        <taxon>Archelosauria</taxon>
        <taxon>Archosauria</taxon>
        <taxon>Dinosauria</taxon>
        <taxon>Saurischia</taxon>
        <taxon>Theropoda</taxon>
        <taxon>Coelurosauria</taxon>
        <taxon>Aves</taxon>
        <taxon>Neognathae</taxon>
        <taxon>Galloanserae</taxon>
        <taxon>Galliformes</taxon>
        <taxon>Odontophoridae</taxon>
        <taxon>Callipepla</taxon>
    </lineage>
</organism>
<dbReference type="Gene3D" id="3.40.50.300">
    <property type="entry name" value="P-loop containing nucleotide triphosphate hydrolases"/>
    <property type="match status" value="1"/>
</dbReference>
<evidence type="ECO:0000259" key="12">
    <source>
        <dbReference type="Pfam" id="PF14630"/>
    </source>
</evidence>
<feature type="domain" description="Orc1-like AAA ATPase" evidence="11">
    <location>
        <begin position="38"/>
        <end position="152"/>
    </location>
</feature>
<evidence type="ECO:0000313" key="13">
    <source>
        <dbReference type="EMBL" id="OXB58843.1"/>
    </source>
</evidence>
<protein>
    <recommendedName>
        <fullName evidence="9">Origin recognition complex subunit 5</fullName>
    </recommendedName>
</protein>